<evidence type="ECO:0000256" key="2">
    <source>
        <dbReference type="ARBA" id="ARBA00022692"/>
    </source>
</evidence>
<feature type="transmembrane region" description="Helical" evidence="5">
    <location>
        <begin position="177"/>
        <end position="196"/>
    </location>
</feature>
<reference evidence="6" key="2">
    <citation type="submission" date="2021-04" db="EMBL/GenBank/DDBJ databases">
        <authorList>
            <person name="Gilroy R."/>
        </authorList>
    </citation>
    <scope>NUCLEOTIDE SEQUENCE</scope>
    <source>
        <strain evidence="6">ChiHecec2B26-7398</strain>
    </source>
</reference>
<feature type="transmembrane region" description="Helical" evidence="5">
    <location>
        <begin position="96"/>
        <end position="118"/>
    </location>
</feature>
<dbReference type="EMBL" id="DXEI01000110">
    <property type="protein sequence ID" value="HIX95238.1"/>
    <property type="molecule type" value="Genomic_DNA"/>
</dbReference>
<keyword evidence="3 5" id="KW-1133">Transmembrane helix</keyword>
<feature type="transmembrane region" description="Helical" evidence="5">
    <location>
        <begin position="20"/>
        <end position="37"/>
    </location>
</feature>
<comment type="subcellular location">
    <subcellularLocation>
        <location evidence="1">Membrane</location>
        <topology evidence="1">Multi-pass membrane protein</topology>
    </subcellularLocation>
</comment>
<sequence length="214" mass="24595">MNWIDKLQRRYGRYGIPNLVNGLMIGQLAAGLIILLINWKFSALISLDRASLLHGQIWRLVTFLFQPIWLGGFLGILNLVFYFWIGNALTRFWGDFRMTLFIALGMAGAWAGCLLTGAASPSAIYLSMLFAYCWLWPDQGVLLFGIIPFKMKYLGWFELFVWGLEFLTASMRARLSLVLGLAGFLAFLGPEVFQWCKDAISGYKRRRDWNNQWK</sequence>
<dbReference type="GO" id="GO:0016020">
    <property type="term" value="C:membrane"/>
    <property type="evidence" value="ECO:0007669"/>
    <property type="project" value="UniProtKB-SubCell"/>
</dbReference>
<name>A0A9D1Y109_9FIRM</name>
<evidence type="ECO:0000256" key="3">
    <source>
        <dbReference type="ARBA" id="ARBA00022989"/>
    </source>
</evidence>
<dbReference type="AlphaFoldDB" id="A0A9D1Y109"/>
<keyword evidence="4 5" id="KW-0472">Membrane</keyword>
<proteinExistence type="predicted"/>
<gene>
    <name evidence="6" type="ORF">H9846_07245</name>
</gene>
<keyword evidence="2 5" id="KW-0812">Transmembrane</keyword>
<organism evidence="6 7">
    <name type="scientific">Candidatus Gemmiger excrementipullorum</name>
    <dbReference type="NCBI Taxonomy" id="2838610"/>
    <lineage>
        <taxon>Bacteria</taxon>
        <taxon>Bacillati</taxon>
        <taxon>Bacillota</taxon>
        <taxon>Clostridia</taxon>
        <taxon>Eubacteriales</taxon>
        <taxon>Gemmiger</taxon>
    </lineage>
</organism>
<evidence type="ECO:0000256" key="4">
    <source>
        <dbReference type="ARBA" id="ARBA00023136"/>
    </source>
</evidence>
<evidence type="ECO:0000313" key="6">
    <source>
        <dbReference type="EMBL" id="HIX95238.1"/>
    </source>
</evidence>
<dbReference type="InterPro" id="IPR035952">
    <property type="entry name" value="Rhomboid-like_sf"/>
</dbReference>
<dbReference type="Proteomes" id="UP000886751">
    <property type="component" value="Unassembled WGS sequence"/>
</dbReference>
<comment type="caution">
    <text evidence="6">The sequence shown here is derived from an EMBL/GenBank/DDBJ whole genome shotgun (WGS) entry which is preliminary data.</text>
</comment>
<evidence type="ECO:0000256" key="1">
    <source>
        <dbReference type="ARBA" id="ARBA00004141"/>
    </source>
</evidence>
<accession>A0A9D1Y109</accession>
<dbReference type="SUPFAM" id="SSF144091">
    <property type="entry name" value="Rhomboid-like"/>
    <property type="match status" value="1"/>
</dbReference>
<reference evidence="6" key="1">
    <citation type="journal article" date="2021" name="PeerJ">
        <title>Extensive microbial diversity within the chicken gut microbiome revealed by metagenomics and culture.</title>
        <authorList>
            <person name="Gilroy R."/>
            <person name="Ravi A."/>
            <person name="Getino M."/>
            <person name="Pursley I."/>
            <person name="Horton D.L."/>
            <person name="Alikhan N.F."/>
            <person name="Baker D."/>
            <person name="Gharbi K."/>
            <person name="Hall N."/>
            <person name="Watson M."/>
            <person name="Adriaenssens E.M."/>
            <person name="Foster-Nyarko E."/>
            <person name="Jarju S."/>
            <person name="Secka A."/>
            <person name="Antonio M."/>
            <person name="Oren A."/>
            <person name="Chaudhuri R.R."/>
            <person name="La Ragione R."/>
            <person name="Hildebrand F."/>
            <person name="Pallen M.J."/>
        </authorList>
    </citation>
    <scope>NUCLEOTIDE SEQUENCE</scope>
    <source>
        <strain evidence="6">ChiHecec2B26-7398</strain>
    </source>
</reference>
<feature type="transmembrane region" description="Helical" evidence="5">
    <location>
        <begin position="57"/>
        <end position="84"/>
    </location>
</feature>
<protein>
    <submittedName>
        <fullName evidence="6">Rhomboid family protein</fullName>
    </submittedName>
</protein>
<evidence type="ECO:0000256" key="5">
    <source>
        <dbReference type="SAM" id="Phobius"/>
    </source>
</evidence>
<evidence type="ECO:0000313" key="7">
    <source>
        <dbReference type="Proteomes" id="UP000886751"/>
    </source>
</evidence>